<gene>
    <name evidence="1" type="ORF">RFN28_29380</name>
</gene>
<dbReference type="Proteomes" id="UP001287059">
    <property type="component" value="Unassembled WGS sequence"/>
</dbReference>
<name>A0ABU4Y8W0_9HYPH</name>
<protein>
    <recommendedName>
        <fullName evidence="3">DUF4432 domain-containing protein</fullName>
    </recommendedName>
</protein>
<dbReference type="RefSeq" id="WP_320290634.1">
    <property type="nucleotide sequence ID" value="NZ_JAVIIW010000052.1"/>
</dbReference>
<evidence type="ECO:0008006" key="3">
    <source>
        <dbReference type="Google" id="ProtNLM"/>
    </source>
</evidence>
<dbReference type="EMBL" id="JAVIIW010000052">
    <property type="protein sequence ID" value="MDX8482540.1"/>
    <property type="molecule type" value="Genomic_DNA"/>
</dbReference>
<reference evidence="1 2" key="1">
    <citation type="submission" date="2023-08" db="EMBL/GenBank/DDBJ databases">
        <title>Implementing the SeqCode for naming new Mesorhizobium species isolated from Vachellia karroo root nodules.</title>
        <authorList>
            <person name="Van Lill M."/>
        </authorList>
    </citation>
    <scope>NUCLEOTIDE SEQUENCE [LARGE SCALE GENOMIC DNA]</scope>
    <source>
        <strain evidence="1 2">VK24D</strain>
    </source>
</reference>
<evidence type="ECO:0000313" key="2">
    <source>
        <dbReference type="Proteomes" id="UP001287059"/>
    </source>
</evidence>
<keyword evidence="2" id="KW-1185">Reference proteome</keyword>
<accession>A0ABU4Y8W0</accession>
<comment type="caution">
    <text evidence="1">The sequence shown here is derived from an EMBL/GenBank/DDBJ whole genome shotgun (WGS) entry which is preliminary data.</text>
</comment>
<proteinExistence type="predicted"/>
<sequence length="367" mass="40161">MASAKREVFELSAKGIDIRLDLSVGHIAQFVVSKWGSSIAPFHRAPWADAPITNSSKRFPPHLESLSIDFLCAPFGRSDVEPAPDHGWSANAEWVPIGLDDFGDGKTASFELCRKILGATVVKKLTVRHGHPFLYQSHQFSGGSGSLPIAYHAMVDLPQGAAISVSPKVMARTADVPLELDPLSGSSLLSYPATSERLDRFPTRDGTHVDLLTYPLGEGQVDLVMLLERHDNAIGWTIAARPMEGDMAIVLKSPKEMPTTVFWYSNGGRLYEPWNGRHKGVLGIEEARTYFSAGHAASQMPNDLSTAGYPTTFTLGDELQIRSVLGACPLFGRSNKYRSVDRHNDHLSLVNDDGSVMELPFDCNFLD</sequence>
<evidence type="ECO:0000313" key="1">
    <source>
        <dbReference type="EMBL" id="MDX8482540.1"/>
    </source>
</evidence>
<organism evidence="1 2">
    <name type="scientific">Mesorhizobium album</name>
    <dbReference type="NCBI Taxonomy" id="3072314"/>
    <lineage>
        <taxon>Bacteria</taxon>
        <taxon>Pseudomonadati</taxon>
        <taxon>Pseudomonadota</taxon>
        <taxon>Alphaproteobacteria</taxon>
        <taxon>Hyphomicrobiales</taxon>
        <taxon>Phyllobacteriaceae</taxon>
        <taxon>Mesorhizobium</taxon>
    </lineage>
</organism>